<reference evidence="2 3" key="1">
    <citation type="journal article" date="2019" name="Nat. Ecol. Evol.">
        <title>Megaphylogeny resolves global patterns of mushroom evolution.</title>
        <authorList>
            <person name="Varga T."/>
            <person name="Krizsan K."/>
            <person name="Foldi C."/>
            <person name="Dima B."/>
            <person name="Sanchez-Garcia M."/>
            <person name="Sanchez-Ramirez S."/>
            <person name="Szollosi G.J."/>
            <person name="Szarkandi J.G."/>
            <person name="Papp V."/>
            <person name="Albert L."/>
            <person name="Andreopoulos W."/>
            <person name="Angelini C."/>
            <person name="Antonin V."/>
            <person name="Barry K.W."/>
            <person name="Bougher N.L."/>
            <person name="Buchanan P."/>
            <person name="Buyck B."/>
            <person name="Bense V."/>
            <person name="Catcheside P."/>
            <person name="Chovatia M."/>
            <person name="Cooper J."/>
            <person name="Damon W."/>
            <person name="Desjardin D."/>
            <person name="Finy P."/>
            <person name="Geml J."/>
            <person name="Haridas S."/>
            <person name="Hughes K."/>
            <person name="Justo A."/>
            <person name="Karasinski D."/>
            <person name="Kautmanova I."/>
            <person name="Kiss B."/>
            <person name="Kocsube S."/>
            <person name="Kotiranta H."/>
            <person name="LaButti K.M."/>
            <person name="Lechner B.E."/>
            <person name="Liimatainen K."/>
            <person name="Lipzen A."/>
            <person name="Lukacs Z."/>
            <person name="Mihaltcheva S."/>
            <person name="Morgado L.N."/>
            <person name="Niskanen T."/>
            <person name="Noordeloos M.E."/>
            <person name="Ohm R.A."/>
            <person name="Ortiz-Santana B."/>
            <person name="Ovrebo C."/>
            <person name="Racz N."/>
            <person name="Riley R."/>
            <person name="Savchenko A."/>
            <person name="Shiryaev A."/>
            <person name="Soop K."/>
            <person name="Spirin V."/>
            <person name="Szebenyi C."/>
            <person name="Tomsovsky M."/>
            <person name="Tulloss R.E."/>
            <person name="Uehling J."/>
            <person name="Grigoriev I.V."/>
            <person name="Vagvolgyi C."/>
            <person name="Papp T."/>
            <person name="Martin F.M."/>
            <person name="Miettinen O."/>
            <person name="Hibbett D.S."/>
            <person name="Nagy L.G."/>
        </authorList>
    </citation>
    <scope>NUCLEOTIDE SEQUENCE [LARGE SCALE GENOMIC DNA]</scope>
    <source>
        <strain evidence="2 3">HHB13444</strain>
    </source>
</reference>
<dbReference type="InParanoid" id="A0A5C3NZN4"/>
<gene>
    <name evidence="2" type="ORF">K466DRAFT_556168</name>
</gene>
<proteinExistence type="predicted"/>
<dbReference type="Proteomes" id="UP000308197">
    <property type="component" value="Unassembled WGS sequence"/>
</dbReference>
<feature type="region of interest" description="Disordered" evidence="1">
    <location>
        <begin position="318"/>
        <end position="339"/>
    </location>
</feature>
<organism evidence="2 3">
    <name type="scientific">Polyporus arcularius HHB13444</name>
    <dbReference type="NCBI Taxonomy" id="1314778"/>
    <lineage>
        <taxon>Eukaryota</taxon>
        <taxon>Fungi</taxon>
        <taxon>Dikarya</taxon>
        <taxon>Basidiomycota</taxon>
        <taxon>Agaricomycotina</taxon>
        <taxon>Agaricomycetes</taxon>
        <taxon>Polyporales</taxon>
        <taxon>Polyporaceae</taxon>
        <taxon>Polyporus</taxon>
    </lineage>
</organism>
<feature type="compositionally biased region" description="Basic and acidic residues" evidence="1">
    <location>
        <begin position="325"/>
        <end position="335"/>
    </location>
</feature>
<accession>A0A5C3NZN4</accession>
<sequence>MPGDGIATVLRRIKEELVWTKALSETDSGRALYSALVACPTSPEHSHDAALKTLTTAIYDARDAQIRDDHLRETEVRWWHTEPVPEEVGRITLTFRDVTAQHKTWLVEDAWTPEGVECVPSEAFHRAAQRFRVQVNQKYRHPFRPSMRFDAILRTGHISFESLSGRTIEDTLGDLSDDCVVPYVRSDEYEEHKDSPEWYFKPWERTLPSWCATPDHWVDPIPPPGFVQDDYVPTAQNEQYYKKVPTLNFPHNGRNIVPSAKKPDIISRALFIPVEDKFTPTRTCEVTLEDGADLVPHGAHLTPGAITLDAARGLLGRVVQSSTEPRPDPDTPPAEKRRKVNKHIAQTIGIAWGLETTPDGAPLWLHCLKSGWIPSEYVLPLSGDTRMVYEPRSPLSIRTARCAWVGAAVFPTDRKALKGTNTEHTAAEDEPEADSDGLPYSDWSDKTMAWIRKLNMKDIDPVAEVGPDGMFVGGDLGTSKGDDDEFEAEVTGAKPGIWLMSVEPADGDEADEDRLMGEDPRVIRFIWVSEGTVDYDALPLRGSIQAQGADADATWEIVGSFSVDSSYVCLFSKYALDTLLSTGKDEDREAMLEAFFDDGGEGNVFVPSGVVTSSNDGGYEIEGCRDGDGQIVELRLRV</sequence>
<evidence type="ECO:0000313" key="2">
    <source>
        <dbReference type="EMBL" id="TFK82711.1"/>
    </source>
</evidence>
<name>A0A5C3NZN4_9APHY</name>
<dbReference type="AlphaFoldDB" id="A0A5C3NZN4"/>
<protein>
    <submittedName>
        <fullName evidence="2">Uncharacterized protein</fullName>
    </submittedName>
</protein>
<dbReference type="EMBL" id="ML211457">
    <property type="protein sequence ID" value="TFK82711.1"/>
    <property type="molecule type" value="Genomic_DNA"/>
</dbReference>
<evidence type="ECO:0000313" key="3">
    <source>
        <dbReference type="Proteomes" id="UP000308197"/>
    </source>
</evidence>
<keyword evidence="3" id="KW-1185">Reference proteome</keyword>
<feature type="region of interest" description="Disordered" evidence="1">
    <location>
        <begin position="419"/>
        <end position="440"/>
    </location>
</feature>
<evidence type="ECO:0000256" key="1">
    <source>
        <dbReference type="SAM" id="MobiDB-lite"/>
    </source>
</evidence>